<reference evidence="2" key="1">
    <citation type="submission" date="2019-08" db="EMBL/GenBank/DDBJ databases">
        <title>Limnoglobus roseus gen. nov., sp. nov., a novel freshwater planctomycete with a giant genome from the family Gemmataceae.</title>
        <authorList>
            <person name="Kulichevskaya I.S."/>
            <person name="Naumoff D.G."/>
            <person name="Miroshnikov K."/>
            <person name="Ivanova A."/>
            <person name="Philippov D.A."/>
            <person name="Hakobyan A."/>
            <person name="Rijpstra I.C."/>
            <person name="Sinninghe Damste J.S."/>
            <person name="Liesack W."/>
            <person name="Dedysh S.N."/>
        </authorList>
    </citation>
    <scope>NUCLEOTIDE SEQUENCE [LARGE SCALE GENOMIC DNA]</scope>
    <source>
        <strain evidence="2">PX52</strain>
    </source>
</reference>
<protein>
    <submittedName>
        <fullName evidence="1">Uncharacterized protein</fullName>
    </submittedName>
</protein>
<keyword evidence="2" id="KW-1185">Reference proteome</keyword>
<evidence type="ECO:0000313" key="1">
    <source>
        <dbReference type="EMBL" id="QEL16309.1"/>
    </source>
</evidence>
<dbReference type="KEGG" id="lrs:PX52LOC_03253"/>
<organism evidence="1 2">
    <name type="scientific">Limnoglobus roseus</name>
    <dbReference type="NCBI Taxonomy" id="2598579"/>
    <lineage>
        <taxon>Bacteria</taxon>
        <taxon>Pseudomonadati</taxon>
        <taxon>Planctomycetota</taxon>
        <taxon>Planctomycetia</taxon>
        <taxon>Gemmatales</taxon>
        <taxon>Gemmataceae</taxon>
        <taxon>Limnoglobus</taxon>
    </lineage>
</organism>
<gene>
    <name evidence="1" type="ORF">PX52LOC_03253</name>
</gene>
<name>A0A5C1AA95_9BACT</name>
<sequence>MHSAEDVFRVVELFGQPAQFVTSSLNHLLATLGGVRSQARTLPTDHQLIECILP</sequence>
<evidence type="ECO:0000313" key="2">
    <source>
        <dbReference type="Proteomes" id="UP000324974"/>
    </source>
</evidence>
<dbReference type="Proteomes" id="UP000324974">
    <property type="component" value="Chromosome"/>
</dbReference>
<accession>A0A5C1AA95</accession>
<proteinExistence type="predicted"/>
<dbReference type="AlphaFoldDB" id="A0A5C1AA95"/>
<dbReference type="EMBL" id="CP042425">
    <property type="protein sequence ID" value="QEL16309.1"/>
    <property type="molecule type" value="Genomic_DNA"/>
</dbReference>